<feature type="chain" id="PRO_5031476328" evidence="1">
    <location>
        <begin position="17"/>
        <end position="353"/>
    </location>
</feature>
<evidence type="ECO:0000313" key="2">
    <source>
        <dbReference type="EMBL" id="CAD9303248.1"/>
    </source>
</evidence>
<keyword evidence="1" id="KW-0732">Signal</keyword>
<sequence>MRKVCFASATIGLASCSLYCEAFGSFVKTTKSRVRPLHALTSPDETGLFHESVGSFDPLGYSSMDAESAWDRSKTGLATTISSQDRQQGWAAAALPALLFPVAAAAADGETVASPLKAALSPQNFNPVCPASDNFYRFLQGSTETVVGKEAFTEYGPLIAGGLLRIRLELCVVESFFNEAVGPFIKENGLSWILPLHETVETFLAGTIFSLASTFILVGSTKIVTVVITYADVFLGVPARVLGGFAFDRAVGKPVTLDIGFGPFKTRVVGPPDEEKKEGESGDGPFVDLENADPKSYPVIFLSGSVKSIGEVLRVSRELMEAFDLFVGRYLVLIATAYIGLKLLHYKVFPDFP</sequence>
<organism evidence="2">
    <name type="scientific">Grammatophora oceanica</name>
    <dbReference type="NCBI Taxonomy" id="210454"/>
    <lineage>
        <taxon>Eukaryota</taxon>
        <taxon>Sar</taxon>
        <taxon>Stramenopiles</taxon>
        <taxon>Ochrophyta</taxon>
        <taxon>Bacillariophyta</taxon>
        <taxon>Fragilariophyceae</taxon>
        <taxon>Fragilariophycidae</taxon>
        <taxon>Rhabdonematales</taxon>
        <taxon>Grammatophoraceae</taxon>
        <taxon>Grammatophora</taxon>
    </lineage>
</organism>
<reference evidence="2" key="1">
    <citation type="submission" date="2021-01" db="EMBL/GenBank/DDBJ databases">
        <authorList>
            <person name="Corre E."/>
            <person name="Pelletier E."/>
            <person name="Niang G."/>
            <person name="Scheremetjew M."/>
            <person name="Finn R."/>
            <person name="Kale V."/>
            <person name="Holt S."/>
            <person name="Cochrane G."/>
            <person name="Meng A."/>
            <person name="Brown T."/>
            <person name="Cohen L."/>
        </authorList>
    </citation>
    <scope>NUCLEOTIDE SEQUENCE</scope>
    <source>
        <strain evidence="2">CCMP 410</strain>
    </source>
</reference>
<dbReference type="EMBL" id="HBGK01043605">
    <property type="protein sequence ID" value="CAD9303248.1"/>
    <property type="molecule type" value="Transcribed_RNA"/>
</dbReference>
<name>A0A7S1YHC6_9STRA</name>
<gene>
    <name evidence="2" type="ORF">GOCE00092_LOCUS22876</name>
</gene>
<evidence type="ECO:0000256" key="1">
    <source>
        <dbReference type="SAM" id="SignalP"/>
    </source>
</evidence>
<dbReference type="AlphaFoldDB" id="A0A7S1YHC6"/>
<protein>
    <submittedName>
        <fullName evidence="2">Uncharacterized protein</fullName>
    </submittedName>
</protein>
<feature type="signal peptide" evidence="1">
    <location>
        <begin position="1"/>
        <end position="16"/>
    </location>
</feature>
<dbReference type="PROSITE" id="PS51257">
    <property type="entry name" value="PROKAR_LIPOPROTEIN"/>
    <property type="match status" value="1"/>
</dbReference>
<accession>A0A7S1YHC6</accession>
<proteinExistence type="predicted"/>